<name>A0A9W4MX34_PENOL</name>
<dbReference type="AlphaFoldDB" id="A0A9W4MX34"/>
<evidence type="ECO:0000313" key="3">
    <source>
        <dbReference type="EMBL" id="CAG8141604.1"/>
    </source>
</evidence>
<proteinExistence type="predicted"/>
<feature type="compositionally biased region" description="Basic residues" evidence="2">
    <location>
        <begin position="66"/>
        <end position="81"/>
    </location>
</feature>
<dbReference type="Proteomes" id="UP001153618">
    <property type="component" value="Unassembled WGS sequence"/>
</dbReference>
<feature type="compositionally biased region" description="Polar residues" evidence="2">
    <location>
        <begin position="313"/>
        <end position="322"/>
    </location>
</feature>
<feature type="coiled-coil region" evidence="1">
    <location>
        <begin position="455"/>
        <end position="482"/>
    </location>
</feature>
<evidence type="ECO:0000256" key="1">
    <source>
        <dbReference type="SAM" id="Coils"/>
    </source>
</evidence>
<keyword evidence="1" id="KW-0175">Coiled coil</keyword>
<feature type="compositionally biased region" description="Pro residues" evidence="2">
    <location>
        <begin position="211"/>
        <end position="220"/>
    </location>
</feature>
<dbReference type="EMBL" id="CAJVOS010000030">
    <property type="protein sequence ID" value="CAG8141604.1"/>
    <property type="molecule type" value="Genomic_DNA"/>
</dbReference>
<evidence type="ECO:0000256" key="2">
    <source>
        <dbReference type="SAM" id="MobiDB-lite"/>
    </source>
</evidence>
<reference evidence="3" key="1">
    <citation type="submission" date="2021-07" db="EMBL/GenBank/DDBJ databases">
        <authorList>
            <person name="Branca A.L. A."/>
        </authorList>
    </citation>
    <scope>NUCLEOTIDE SEQUENCE</scope>
</reference>
<organism evidence="3 4">
    <name type="scientific">Penicillium olsonii</name>
    <dbReference type="NCBI Taxonomy" id="99116"/>
    <lineage>
        <taxon>Eukaryota</taxon>
        <taxon>Fungi</taxon>
        <taxon>Dikarya</taxon>
        <taxon>Ascomycota</taxon>
        <taxon>Pezizomycotina</taxon>
        <taxon>Eurotiomycetes</taxon>
        <taxon>Eurotiomycetidae</taxon>
        <taxon>Eurotiales</taxon>
        <taxon>Aspergillaceae</taxon>
        <taxon>Penicillium</taxon>
    </lineage>
</organism>
<sequence length="518" mass="57313">MDWDRRRFEDRRGGESYRPAERTGRSPSRAYDIRRRSPPRTRSPRPRSRSRPQADTWVPPSGRSYGRPRSRSPPPYRRRSRTPPARGFGPTPYERRRSPPRRFSPRRDDRIRSPPQSWRSKSPFSDGRSRDASCARTSPRRPHDITPGSQVPRPARRDVPTALVSDNFQKPTSPRAQADSSIPRSPSQSAHLDPPSDGGTHNRITTHSRPTSPPPIPPSRPGSAPRHSSPAVEKAVFSSQGCRSRSPIHSAPSQRFSKPPGRTSYRDSQIDTEPSTFPKRPEYEDRVTDVLTLPVQPFEKVHQGLPQLDGPRTTGNIPTQPKNHGASPLLQHPSGPYQGSRPPHQHRGSQNVSLLSAPTRPRRGAGSRDPWVGTPPTRRGSAAPSNGPPAGPRASFSSPTSSGGGFRQSTSRPSNTSTTQPLVHKGPNHLAGIGALIPEGKCFPSSLDPAAEKRLFQLEADKEKLLEQIAEIQRTKRAELRDWDRLDRESAICALKSELAEGHLQRMADESIGGGILF</sequence>
<evidence type="ECO:0008006" key="5">
    <source>
        <dbReference type="Google" id="ProtNLM"/>
    </source>
</evidence>
<feature type="compositionally biased region" description="Low complexity" evidence="2">
    <location>
        <begin position="392"/>
        <end position="401"/>
    </location>
</feature>
<dbReference type="OrthoDB" id="5424692at2759"/>
<keyword evidence="4" id="KW-1185">Reference proteome</keyword>
<evidence type="ECO:0000313" key="4">
    <source>
        <dbReference type="Proteomes" id="UP001153618"/>
    </source>
</evidence>
<feature type="compositionally biased region" description="Polar residues" evidence="2">
    <location>
        <begin position="408"/>
        <end position="421"/>
    </location>
</feature>
<feature type="region of interest" description="Disordered" evidence="2">
    <location>
        <begin position="301"/>
        <end position="427"/>
    </location>
</feature>
<feature type="compositionally biased region" description="Polar residues" evidence="2">
    <location>
        <begin position="164"/>
        <end position="190"/>
    </location>
</feature>
<comment type="caution">
    <text evidence="3">The sequence shown here is derived from an EMBL/GenBank/DDBJ whole genome shotgun (WGS) entry which is preliminary data.</text>
</comment>
<gene>
    <name evidence="3" type="ORF">POLS_LOCUS5813</name>
</gene>
<feature type="region of interest" description="Disordered" evidence="2">
    <location>
        <begin position="1"/>
        <end position="285"/>
    </location>
</feature>
<accession>A0A9W4MX34</accession>
<feature type="compositionally biased region" description="Basic and acidic residues" evidence="2">
    <location>
        <begin position="1"/>
        <end position="24"/>
    </location>
</feature>
<feature type="compositionally biased region" description="Basic residues" evidence="2">
    <location>
        <begin position="36"/>
        <end position="50"/>
    </location>
</feature>
<protein>
    <recommendedName>
        <fullName evidence="5">Serine/arginine repetitive matrix protein 1</fullName>
    </recommendedName>
</protein>